<evidence type="ECO:0000313" key="3">
    <source>
        <dbReference type="Proteomes" id="UP001175001"/>
    </source>
</evidence>
<dbReference type="AlphaFoldDB" id="A0AA39Y8F6"/>
<feature type="compositionally biased region" description="Polar residues" evidence="1">
    <location>
        <begin position="16"/>
        <end position="30"/>
    </location>
</feature>
<evidence type="ECO:0000256" key="1">
    <source>
        <dbReference type="SAM" id="MobiDB-lite"/>
    </source>
</evidence>
<organism evidence="2 3">
    <name type="scientific">Lasiodiplodia hormozganensis</name>
    <dbReference type="NCBI Taxonomy" id="869390"/>
    <lineage>
        <taxon>Eukaryota</taxon>
        <taxon>Fungi</taxon>
        <taxon>Dikarya</taxon>
        <taxon>Ascomycota</taxon>
        <taxon>Pezizomycotina</taxon>
        <taxon>Dothideomycetes</taxon>
        <taxon>Dothideomycetes incertae sedis</taxon>
        <taxon>Botryosphaeriales</taxon>
        <taxon>Botryosphaeriaceae</taxon>
        <taxon>Lasiodiplodia</taxon>
    </lineage>
</organism>
<feature type="region of interest" description="Disordered" evidence="1">
    <location>
        <begin position="45"/>
        <end position="79"/>
    </location>
</feature>
<protein>
    <submittedName>
        <fullName evidence="2">Uncharacterized protein</fullName>
    </submittedName>
</protein>
<reference evidence="2" key="1">
    <citation type="submission" date="2023-06" db="EMBL/GenBank/DDBJ databases">
        <title>Multi-omics analyses reveal the molecular pathogenesis toolkit of Lasiodiplodia hormozganensis, a cross-kingdom pathogen.</title>
        <authorList>
            <person name="Felix C."/>
            <person name="Meneses R."/>
            <person name="Goncalves M.F.M."/>
            <person name="Tilleman L."/>
            <person name="Duarte A.S."/>
            <person name="Jorrin-Novo J.V."/>
            <person name="Van De Peer Y."/>
            <person name="Deforce D."/>
            <person name="Van Nieuwerburgh F."/>
            <person name="Esteves A.C."/>
            <person name="Alves A."/>
        </authorList>
    </citation>
    <scope>NUCLEOTIDE SEQUENCE</scope>
    <source>
        <strain evidence="2">CBS 339.90</strain>
    </source>
</reference>
<sequence length="175" mass="19190">MSANGPGGSLRPPGQNGPQNAKPSSLTPEQRSYLLQYLNSTISGELSAETQDNVPAKDVAVTNDPPDSEHPPTRTTAAPKPCYMRKISVASIAGWPELFITMQLWLIRNGFTYQMDHQTNGHDAVFVFEGSKEGRKAAKRFYKAWDGRAHTAASDSPICAMKMEVVKDIVSPREQ</sequence>
<accession>A0AA39Y8F6</accession>
<dbReference type="Proteomes" id="UP001175001">
    <property type="component" value="Unassembled WGS sequence"/>
</dbReference>
<comment type="caution">
    <text evidence="2">The sequence shown here is derived from an EMBL/GenBank/DDBJ whole genome shotgun (WGS) entry which is preliminary data.</text>
</comment>
<proteinExistence type="predicted"/>
<gene>
    <name evidence="2" type="ORF">DIS24_g7216</name>
</gene>
<name>A0AA39Y8F6_9PEZI</name>
<dbReference type="EMBL" id="JAUJDW010000041">
    <property type="protein sequence ID" value="KAK0647969.1"/>
    <property type="molecule type" value="Genomic_DNA"/>
</dbReference>
<keyword evidence="3" id="KW-1185">Reference proteome</keyword>
<feature type="region of interest" description="Disordered" evidence="1">
    <location>
        <begin position="1"/>
        <end position="30"/>
    </location>
</feature>
<evidence type="ECO:0000313" key="2">
    <source>
        <dbReference type="EMBL" id="KAK0647969.1"/>
    </source>
</evidence>